<dbReference type="Proteomes" id="UP000031036">
    <property type="component" value="Unassembled WGS sequence"/>
</dbReference>
<comment type="caution">
    <text evidence="1">The sequence shown here is derived from an EMBL/GenBank/DDBJ whole genome shotgun (WGS) entry which is preliminary data.</text>
</comment>
<proteinExistence type="predicted"/>
<protein>
    <submittedName>
        <fullName evidence="1">Uncharacterized protein</fullName>
    </submittedName>
</protein>
<name>A0A0B2V6D9_TOXCA</name>
<sequence length="129" mass="14303">MLLKLKLPDRQTDANTDIGKDTTLPLLAFANCNFVKAQTCRSTLKWIISRLLRSNISVAQAGARVIVGWAEQDGARTHTRKSCELGEQPSKRVASHALLAAPLFQTVFIDGRVRILPSELQTELIQPDH</sequence>
<evidence type="ECO:0000313" key="1">
    <source>
        <dbReference type="EMBL" id="KHN76545.1"/>
    </source>
</evidence>
<reference evidence="1 2" key="1">
    <citation type="submission" date="2014-11" db="EMBL/GenBank/DDBJ databases">
        <title>Genetic blueprint of the zoonotic pathogen Toxocara canis.</title>
        <authorList>
            <person name="Zhu X.-Q."/>
            <person name="Korhonen P.K."/>
            <person name="Cai H."/>
            <person name="Young N.D."/>
            <person name="Nejsum P."/>
            <person name="von Samson-Himmelstjerna G."/>
            <person name="Boag P.R."/>
            <person name="Tan P."/>
            <person name="Li Q."/>
            <person name="Min J."/>
            <person name="Yang Y."/>
            <person name="Wang X."/>
            <person name="Fang X."/>
            <person name="Hall R.S."/>
            <person name="Hofmann A."/>
            <person name="Sternberg P.W."/>
            <person name="Jex A.R."/>
            <person name="Gasser R.B."/>
        </authorList>
    </citation>
    <scope>NUCLEOTIDE SEQUENCE [LARGE SCALE GENOMIC DNA]</scope>
    <source>
        <strain evidence="1">PN_DK_2014</strain>
    </source>
</reference>
<keyword evidence="2" id="KW-1185">Reference proteome</keyword>
<evidence type="ECO:0000313" key="2">
    <source>
        <dbReference type="Proteomes" id="UP000031036"/>
    </source>
</evidence>
<accession>A0A0B2V6D9</accession>
<dbReference type="AlphaFoldDB" id="A0A0B2V6D9"/>
<gene>
    <name evidence="1" type="ORF">Tcan_11461</name>
</gene>
<dbReference type="EMBL" id="JPKZ01002486">
    <property type="protein sequence ID" value="KHN76545.1"/>
    <property type="molecule type" value="Genomic_DNA"/>
</dbReference>
<organism evidence="1 2">
    <name type="scientific">Toxocara canis</name>
    <name type="common">Canine roundworm</name>
    <dbReference type="NCBI Taxonomy" id="6265"/>
    <lineage>
        <taxon>Eukaryota</taxon>
        <taxon>Metazoa</taxon>
        <taxon>Ecdysozoa</taxon>
        <taxon>Nematoda</taxon>
        <taxon>Chromadorea</taxon>
        <taxon>Rhabditida</taxon>
        <taxon>Spirurina</taxon>
        <taxon>Ascaridomorpha</taxon>
        <taxon>Ascaridoidea</taxon>
        <taxon>Toxocaridae</taxon>
        <taxon>Toxocara</taxon>
    </lineage>
</organism>